<dbReference type="Gene3D" id="3.40.50.1000">
    <property type="entry name" value="HAD superfamily/HAD-like"/>
    <property type="match status" value="1"/>
</dbReference>
<protein>
    <submittedName>
        <fullName evidence="1">Nucleotidase 5'-nucleotidase</fullName>
    </submittedName>
</protein>
<accession>A0A8S5NV01</accession>
<dbReference type="InterPro" id="IPR036412">
    <property type="entry name" value="HAD-like_sf"/>
</dbReference>
<dbReference type="InterPro" id="IPR023214">
    <property type="entry name" value="HAD_sf"/>
</dbReference>
<organism evidence="1">
    <name type="scientific">Siphoviridae sp. ctTnV63</name>
    <dbReference type="NCBI Taxonomy" id="2825523"/>
    <lineage>
        <taxon>Viruses</taxon>
        <taxon>Duplodnaviria</taxon>
        <taxon>Heunggongvirae</taxon>
        <taxon>Uroviricota</taxon>
        <taxon>Caudoviricetes</taxon>
    </lineage>
</organism>
<dbReference type="SUPFAM" id="SSF56784">
    <property type="entry name" value="HAD-like"/>
    <property type="match status" value="1"/>
</dbReference>
<reference evidence="1" key="1">
    <citation type="journal article" date="2021" name="Proc. Natl. Acad. Sci. U.S.A.">
        <title>A Catalog of Tens of Thousands of Viruses from Human Metagenomes Reveals Hidden Associations with Chronic Diseases.</title>
        <authorList>
            <person name="Tisza M.J."/>
            <person name="Buck C.B."/>
        </authorList>
    </citation>
    <scope>NUCLEOTIDE SEQUENCE</scope>
    <source>
        <strain evidence="1">CtTnV63</strain>
    </source>
</reference>
<proteinExistence type="predicted"/>
<sequence>MDKILVWDMDGTIANLYDVPFWCAMLDSKNPLPYSICNPMWNMIELAEVLTSLRAEGWKIEIVTWLSRSYATDKAYQQEIRNRKKAWLKQYNFPYDNFHGVRYGTKKSSVITHKNAETAILFDDNAEVRASWSIGETVDPTTTNIIEFLKNLLTNGT</sequence>
<dbReference type="EMBL" id="BK015264">
    <property type="protein sequence ID" value="DAD98613.1"/>
    <property type="molecule type" value="Genomic_DNA"/>
</dbReference>
<evidence type="ECO:0000313" key="1">
    <source>
        <dbReference type="EMBL" id="DAD98613.1"/>
    </source>
</evidence>
<name>A0A8S5NV01_9CAUD</name>